<dbReference type="EMBL" id="CAJOAY010024645">
    <property type="protein sequence ID" value="CAF4376645.1"/>
    <property type="molecule type" value="Genomic_DNA"/>
</dbReference>
<sequence length="36" mass="4077">TLDLGPILFFQEIQEFGCYTILLFQSKHSFGGMTPP</sequence>
<accession>A0A820MRS4</accession>
<reference evidence="1" key="1">
    <citation type="submission" date="2021-02" db="EMBL/GenBank/DDBJ databases">
        <authorList>
            <person name="Nowell W R."/>
        </authorList>
    </citation>
    <scope>NUCLEOTIDE SEQUENCE</scope>
</reference>
<comment type="caution">
    <text evidence="1">The sequence shown here is derived from an EMBL/GenBank/DDBJ whole genome shotgun (WGS) entry which is preliminary data.</text>
</comment>
<name>A0A820MRS4_9BILA</name>
<evidence type="ECO:0000313" key="2">
    <source>
        <dbReference type="Proteomes" id="UP000663881"/>
    </source>
</evidence>
<proteinExistence type="predicted"/>
<organism evidence="1 2">
    <name type="scientific">Adineta steineri</name>
    <dbReference type="NCBI Taxonomy" id="433720"/>
    <lineage>
        <taxon>Eukaryota</taxon>
        <taxon>Metazoa</taxon>
        <taxon>Spiralia</taxon>
        <taxon>Gnathifera</taxon>
        <taxon>Rotifera</taxon>
        <taxon>Eurotatoria</taxon>
        <taxon>Bdelloidea</taxon>
        <taxon>Adinetida</taxon>
        <taxon>Adinetidae</taxon>
        <taxon>Adineta</taxon>
    </lineage>
</organism>
<dbReference type="Proteomes" id="UP000663881">
    <property type="component" value="Unassembled WGS sequence"/>
</dbReference>
<evidence type="ECO:0000313" key="1">
    <source>
        <dbReference type="EMBL" id="CAF4376645.1"/>
    </source>
</evidence>
<protein>
    <submittedName>
        <fullName evidence="1">Uncharacterized protein</fullName>
    </submittedName>
</protein>
<dbReference type="AlphaFoldDB" id="A0A820MRS4"/>
<feature type="non-terminal residue" evidence="1">
    <location>
        <position position="1"/>
    </location>
</feature>
<gene>
    <name evidence="1" type="ORF">OKA104_LOCUS50128</name>
</gene>